<dbReference type="CDD" id="cd00580">
    <property type="entry name" value="CHMI"/>
    <property type="match status" value="1"/>
</dbReference>
<dbReference type="GO" id="GO:0008704">
    <property type="term" value="F:5-carboxymethyl-2-hydroxymuconate delta-isomerase activity"/>
    <property type="evidence" value="ECO:0007669"/>
    <property type="project" value="InterPro"/>
</dbReference>
<dbReference type="SUPFAM" id="SSF55331">
    <property type="entry name" value="Tautomerase/MIF"/>
    <property type="match status" value="1"/>
</dbReference>
<dbReference type="InterPro" id="IPR014347">
    <property type="entry name" value="Tautomerase/MIF_sf"/>
</dbReference>
<reference evidence="1 2" key="1">
    <citation type="submission" date="2015-09" db="EMBL/GenBank/DDBJ databases">
        <title>Draft Genome Sequence of the Strain BR 3267 (Bradyrhizobium yuanmingense) recommended as inoculant for cowpea in Brazil.</title>
        <authorList>
            <person name="Simoes-Araujo J.L."/>
            <person name="Zilli J.E."/>
        </authorList>
    </citation>
    <scope>NUCLEOTIDE SEQUENCE [LARGE SCALE GENOMIC DNA]</scope>
    <source>
        <strain evidence="1 2">BR3267</strain>
    </source>
</reference>
<comment type="caution">
    <text evidence="1">The sequence shown here is derived from an EMBL/GenBank/DDBJ whole genome shotgun (WGS) entry which is preliminary data.</text>
</comment>
<sequence>MPHLVIEYSEGALARDDVAGLMEALFEAAWQTGIMKAEDVKVRACVYNDFLVAGKRDSFVHLSVYLLEGRSPDQKVELSTSLRRTMTERCPDVVSISVDVRDMDPVAYKKRLK</sequence>
<dbReference type="Pfam" id="PF02962">
    <property type="entry name" value="CHMI"/>
    <property type="match status" value="1"/>
</dbReference>
<evidence type="ECO:0000313" key="2">
    <source>
        <dbReference type="Proteomes" id="UP000051380"/>
    </source>
</evidence>
<dbReference type="PANTHER" id="PTHR37950:SF1">
    <property type="entry name" value="4-HYDROXYPHENYLACETATE CATABOLISM PROTEIN"/>
    <property type="match status" value="1"/>
</dbReference>
<protein>
    <submittedName>
        <fullName evidence="1">5-carboxymethyl-2-hydroxymuconate isomerase</fullName>
    </submittedName>
</protein>
<dbReference type="RefSeq" id="WP_057026847.1">
    <property type="nucleotide sequence ID" value="NZ_LJYF01000012.1"/>
</dbReference>
<gene>
    <name evidence="1" type="ORF">AOQ72_13205</name>
</gene>
<name>A0A0R3CTX3_9BRAD</name>
<accession>A0A0R3CTX3</accession>
<proteinExistence type="predicted"/>
<keyword evidence="1" id="KW-0413">Isomerase</keyword>
<dbReference type="InterPro" id="IPR004220">
    <property type="entry name" value="5-COMe_2-OHmuconate_Isoase"/>
</dbReference>
<dbReference type="EMBL" id="LJYF01000012">
    <property type="protein sequence ID" value="KRP99469.1"/>
    <property type="molecule type" value="Genomic_DNA"/>
</dbReference>
<dbReference type="OrthoDB" id="9814215at2"/>
<dbReference type="Proteomes" id="UP000051380">
    <property type="component" value="Unassembled WGS sequence"/>
</dbReference>
<evidence type="ECO:0000313" key="1">
    <source>
        <dbReference type="EMBL" id="KRP99469.1"/>
    </source>
</evidence>
<dbReference type="AlphaFoldDB" id="A0A0R3CTX3"/>
<dbReference type="STRING" id="108015.GA0061099_1001551"/>
<dbReference type="Gene3D" id="3.30.429.10">
    <property type="entry name" value="Macrophage Migration Inhibitory Factor"/>
    <property type="match status" value="1"/>
</dbReference>
<dbReference type="PANTHER" id="PTHR37950">
    <property type="entry name" value="4-HYDROXYPHENYLACETATE CATABOLISM PROTEIN"/>
    <property type="match status" value="1"/>
</dbReference>
<organism evidence="1 2">
    <name type="scientific">Bradyrhizobium yuanmingense</name>
    <dbReference type="NCBI Taxonomy" id="108015"/>
    <lineage>
        <taxon>Bacteria</taxon>
        <taxon>Pseudomonadati</taxon>
        <taxon>Pseudomonadota</taxon>
        <taxon>Alphaproteobacteria</taxon>
        <taxon>Hyphomicrobiales</taxon>
        <taxon>Nitrobacteraceae</taxon>
        <taxon>Bradyrhizobium</taxon>
    </lineage>
</organism>